<protein>
    <recommendedName>
        <fullName evidence="5">LYR motif-containing protein 2</fullName>
    </recommendedName>
</protein>
<comment type="subcellular location">
    <subcellularLocation>
        <location evidence="1">Mitochondrion</location>
    </subcellularLocation>
</comment>
<dbReference type="HOGENOM" id="CLU_151409_0_0_1"/>
<dbReference type="PANTHER" id="PTHR13675">
    <property type="entry name" value="LYR MOTIF-CONTAINING PROTEIN 2"/>
    <property type="match status" value="1"/>
</dbReference>
<dbReference type="InterPro" id="IPR045293">
    <property type="entry name" value="Complex1_LYR_LYRM2"/>
</dbReference>
<dbReference type="CDD" id="cd20262">
    <property type="entry name" value="Complex1_LYR_LYRM2"/>
    <property type="match status" value="1"/>
</dbReference>
<dbReference type="Pfam" id="PF05347">
    <property type="entry name" value="Complex1_LYR"/>
    <property type="match status" value="1"/>
</dbReference>
<evidence type="ECO:0000313" key="9">
    <source>
        <dbReference type="Proteomes" id="UP000011064"/>
    </source>
</evidence>
<gene>
    <name evidence="8" type="ORF">GMDG_08439</name>
</gene>
<evidence type="ECO:0000256" key="3">
    <source>
        <dbReference type="ARBA" id="ARBA00022946"/>
    </source>
</evidence>
<dbReference type="InParanoid" id="L8G2I0"/>
<keyword evidence="9" id="KW-1185">Reference proteome</keyword>
<comment type="similarity">
    <text evidence="2">Belongs to the complex I LYR family.</text>
</comment>
<comment type="function">
    <text evidence="6">Involved in efficient integration of the N-module into mitochondrial respiratory chain complex I.</text>
</comment>
<sequence>MRWISWPAATVCARCICNGGSRFFASEAARRPKSRFGPTLSLEHFLQRGKVLSLWRRVLRDTRRIADLETRAETRKMARDEFERNKNVKDISQIKYLISTGKSQWGATERYVDGL</sequence>
<reference evidence="9" key="1">
    <citation type="submission" date="2010-09" db="EMBL/GenBank/DDBJ databases">
        <title>The genome sequence of Geomyces destructans 20631-21.</title>
        <authorList>
            <consortium name="The Broad Institute Genome Sequencing Platform"/>
            <person name="Cuomo C.A."/>
            <person name="Blehert D.S."/>
            <person name="Lorch J.M."/>
            <person name="Young S.K."/>
            <person name="Zeng Q."/>
            <person name="Gargeya S."/>
            <person name="Fitzgerald M."/>
            <person name="Haas B."/>
            <person name="Abouelleil A."/>
            <person name="Alvarado L."/>
            <person name="Arachchi H.M."/>
            <person name="Berlin A."/>
            <person name="Brown A."/>
            <person name="Chapman S.B."/>
            <person name="Chen Z."/>
            <person name="Dunbar C."/>
            <person name="Freedman E."/>
            <person name="Gearin G."/>
            <person name="Gellesch M."/>
            <person name="Goldberg J."/>
            <person name="Griggs A."/>
            <person name="Gujja S."/>
            <person name="Heiman D."/>
            <person name="Howarth C."/>
            <person name="Larson L."/>
            <person name="Lui A."/>
            <person name="MacDonald P.J.P."/>
            <person name="Montmayeur A."/>
            <person name="Murphy C."/>
            <person name="Neiman D."/>
            <person name="Pearson M."/>
            <person name="Priest M."/>
            <person name="Roberts A."/>
            <person name="Saif S."/>
            <person name="Shea T."/>
            <person name="Shenoy N."/>
            <person name="Sisk P."/>
            <person name="Stolte C."/>
            <person name="Sykes S."/>
            <person name="Wortman J."/>
            <person name="Nusbaum C."/>
            <person name="Birren B."/>
        </authorList>
    </citation>
    <scope>NUCLEOTIDE SEQUENCE [LARGE SCALE GENOMIC DNA]</scope>
    <source>
        <strain evidence="9">ATCC MYA-4855 / 20631-21</strain>
    </source>
</reference>
<accession>L8G2I0</accession>
<feature type="domain" description="Complex 1 LYR protein" evidence="7">
    <location>
        <begin position="50"/>
        <end position="104"/>
    </location>
</feature>
<name>L8G2I0_PSED2</name>
<evidence type="ECO:0000313" key="8">
    <source>
        <dbReference type="EMBL" id="ELR07470.1"/>
    </source>
</evidence>
<dbReference type="EMBL" id="GL573536">
    <property type="protein sequence ID" value="ELR07470.1"/>
    <property type="molecule type" value="Genomic_DNA"/>
</dbReference>
<dbReference type="GO" id="GO:0005739">
    <property type="term" value="C:mitochondrion"/>
    <property type="evidence" value="ECO:0007669"/>
    <property type="project" value="UniProtKB-SubCell"/>
</dbReference>
<evidence type="ECO:0000256" key="6">
    <source>
        <dbReference type="ARBA" id="ARBA00044735"/>
    </source>
</evidence>
<evidence type="ECO:0000256" key="2">
    <source>
        <dbReference type="ARBA" id="ARBA00009508"/>
    </source>
</evidence>
<dbReference type="PANTHER" id="PTHR13675:SF0">
    <property type="entry name" value="LYR MOTIF-CONTAINING PROTEIN 2"/>
    <property type="match status" value="1"/>
</dbReference>
<evidence type="ECO:0000256" key="1">
    <source>
        <dbReference type="ARBA" id="ARBA00004173"/>
    </source>
</evidence>
<dbReference type="VEuPathDB" id="FungiDB:GMDG_08439"/>
<organism evidence="8 9">
    <name type="scientific">Pseudogymnoascus destructans (strain ATCC MYA-4855 / 20631-21)</name>
    <name type="common">Bat white-nose syndrome fungus</name>
    <name type="synonym">Geomyces destructans</name>
    <dbReference type="NCBI Taxonomy" id="658429"/>
    <lineage>
        <taxon>Eukaryota</taxon>
        <taxon>Fungi</taxon>
        <taxon>Dikarya</taxon>
        <taxon>Ascomycota</taxon>
        <taxon>Pezizomycotina</taxon>
        <taxon>Leotiomycetes</taxon>
        <taxon>Thelebolales</taxon>
        <taxon>Thelebolaceae</taxon>
        <taxon>Pseudogymnoascus</taxon>
    </lineage>
</organism>
<evidence type="ECO:0000259" key="7">
    <source>
        <dbReference type="Pfam" id="PF05347"/>
    </source>
</evidence>
<keyword evidence="3" id="KW-0809">Transit peptide</keyword>
<proteinExistence type="inferred from homology"/>
<dbReference type="STRING" id="658429.L8G2I0"/>
<evidence type="ECO:0000256" key="4">
    <source>
        <dbReference type="ARBA" id="ARBA00023128"/>
    </source>
</evidence>
<evidence type="ECO:0000256" key="5">
    <source>
        <dbReference type="ARBA" id="ARBA00026235"/>
    </source>
</evidence>
<dbReference type="Proteomes" id="UP000011064">
    <property type="component" value="Unassembled WGS sequence"/>
</dbReference>
<keyword evidence="4" id="KW-0496">Mitochondrion</keyword>
<dbReference type="OrthoDB" id="3435597at2759"/>
<dbReference type="AlphaFoldDB" id="L8G2I0"/>
<dbReference type="InterPro" id="IPR008011">
    <property type="entry name" value="Complex1_LYR_dom"/>
</dbReference>